<dbReference type="EMBL" id="JAUTDP010000001">
    <property type="protein sequence ID" value="KAK3402604.1"/>
    <property type="molecule type" value="Genomic_DNA"/>
</dbReference>
<reference evidence="1" key="2">
    <citation type="submission" date="2023-07" db="EMBL/GenBank/DDBJ databases">
        <authorList>
            <consortium name="Lawrence Berkeley National Laboratory"/>
            <person name="Haridas S."/>
            <person name="Hensen N."/>
            <person name="Bonometti L."/>
            <person name="Westerberg I."/>
            <person name="Brannstrom I.O."/>
            <person name="Guillou S."/>
            <person name="Cros-Aarteil S."/>
            <person name="Calhoun S."/>
            <person name="Kuo A."/>
            <person name="Mondo S."/>
            <person name="Pangilinan J."/>
            <person name="Riley R."/>
            <person name="LaButti K."/>
            <person name="Andreopoulos B."/>
            <person name="Lipzen A."/>
            <person name="Chen C."/>
            <person name="Yanf M."/>
            <person name="Daum C."/>
            <person name="Ng V."/>
            <person name="Clum A."/>
            <person name="Steindorff A."/>
            <person name="Ohm R."/>
            <person name="Martin F."/>
            <person name="Silar P."/>
            <person name="Natvig D."/>
            <person name="Lalanne C."/>
            <person name="Gautier V."/>
            <person name="Ament-velasquez S.L."/>
            <person name="Kruys A."/>
            <person name="Hutchinson M.I."/>
            <person name="Powell A.J."/>
            <person name="Barry K."/>
            <person name="Miller A.N."/>
            <person name="Grigoriev I.V."/>
            <person name="Debuchy R."/>
            <person name="Gladieux P."/>
            <person name="Thoren M.H."/>
            <person name="Johannesson H."/>
        </authorList>
    </citation>
    <scope>NUCLEOTIDE SEQUENCE</scope>
    <source>
        <strain evidence="1">FGSC 1904</strain>
    </source>
</reference>
<proteinExistence type="predicted"/>
<evidence type="ECO:0000313" key="1">
    <source>
        <dbReference type="EMBL" id="KAK3402604.1"/>
    </source>
</evidence>
<keyword evidence="2" id="KW-1185">Reference proteome</keyword>
<evidence type="ECO:0000313" key="2">
    <source>
        <dbReference type="Proteomes" id="UP001281003"/>
    </source>
</evidence>
<protein>
    <submittedName>
        <fullName evidence="1">Uncharacterized protein</fullName>
    </submittedName>
</protein>
<dbReference type="AlphaFoldDB" id="A0AAE0PMI7"/>
<gene>
    <name evidence="1" type="ORF">B0T20DRAFT_474400</name>
</gene>
<name>A0AAE0PMI7_SORBR</name>
<organism evidence="1 2">
    <name type="scientific">Sordaria brevicollis</name>
    <dbReference type="NCBI Taxonomy" id="83679"/>
    <lineage>
        <taxon>Eukaryota</taxon>
        <taxon>Fungi</taxon>
        <taxon>Dikarya</taxon>
        <taxon>Ascomycota</taxon>
        <taxon>Pezizomycotina</taxon>
        <taxon>Sordariomycetes</taxon>
        <taxon>Sordariomycetidae</taxon>
        <taxon>Sordariales</taxon>
        <taxon>Sordariaceae</taxon>
        <taxon>Sordaria</taxon>
    </lineage>
</organism>
<dbReference type="Proteomes" id="UP001281003">
    <property type="component" value="Unassembled WGS sequence"/>
</dbReference>
<sequence length="164" mass="19043">MCQGRIISLFCPSSLSHDPRCPTYRFISPTSGLVPAWSYYFDFQTATCCGRHSPRVDCGDCPYNTYGLRNDGQTSVYIHQGESMCPVCVRRCERERFENGEEMEGWAVRELQRGRGRRERERLEEMEREEGRLVREMERLRIEGSPGAVGEVEVLRRVFGGMRF</sequence>
<accession>A0AAE0PMI7</accession>
<comment type="caution">
    <text evidence="1">The sequence shown here is derived from an EMBL/GenBank/DDBJ whole genome shotgun (WGS) entry which is preliminary data.</text>
</comment>
<reference evidence="1" key="1">
    <citation type="journal article" date="2023" name="Mol. Phylogenet. Evol.">
        <title>Genome-scale phylogeny and comparative genomics of the fungal order Sordariales.</title>
        <authorList>
            <person name="Hensen N."/>
            <person name="Bonometti L."/>
            <person name="Westerberg I."/>
            <person name="Brannstrom I.O."/>
            <person name="Guillou S."/>
            <person name="Cros-Aarteil S."/>
            <person name="Calhoun S."/>
            <person name="Haridas S."/>
            <person name="Kuo A."/>
            <person name="Mondo S."/>
            <person name="Pangilinan J."/>
            <person name="Riley R."/>
            <person name="LaButti K."/>
            <person name="Andreopoulos B."/>
            <person name="Lipzen A."/>
            <person name="Chen C."/>
            <person name="Yan M."/>
            <person name="Daum C."/>
            <person name="Ng V."/>
            <person name="Clum A."/>
            <person name="Steindorff A."/>
            <person name="Ohm R.A."/>
            <person name="Martin F."/>
            <person name="Silar P."/>
            <person name="Natvig D.O."/>
            <person name="Lalanne C."/>
            <person name="Gautier V."/>
            <person name="Ament-Velasquez S.L."/>
            <person name="Kruys A."/>
            <person name="Hutchinson M.I."/>
            <person name="Powell A.J."/>
            <person name="Barry K."/>
            <person name="Miller A.N."/>
            <person name="Grigoriev I.V."/>
            <person name="Debuchy R."/>
            <person name="Gladieux P."/>
            <person name="Hiltunen Thoren M."/>
            <person name="Johannesson H."/>
        </authorList>
    </citation>
    <scope>NUCLEOTIDE SEQUENCE</scope>
    <source>
        <strain evidence="1">FGSC 1904</strain>
    </source>
</reference>